<dbReference type="EMBL" id="QGGV01000001">
    <property type="protein sequence ID" value="PWK58717.1"/>
    <property type="molecule type" value="Genomic_DNA"/>
</dbReference>
<dbReference type="OrthoDB" id="7866534at2"/>
<accession>A0A316GUH3</accession>
<proteinExistence type="predicted"/>
<comment type="caution">
    <text evidence="2">The sequence shown here is derived from an EMBL/GenBank/DDBJ whole genome shotgun (WGS) entry which is preliminary data.</text>
</comment>
<keyword evidence="1" id="KW-1133">Transmembrane helix</keyword>
<organism evidence="2 3">
    <name type="scientific">Silicimonas algicola</name>
    <dbReference type="NCBI Taxonomy" id="1826607"/>
    <lineage>
        <taxon>Bacteria</taxon>
        <taxon>Pseudomonadati</taxon>
        <taxon>Pseudomonadota</taxon>
        <taxon>Alphaproteobacteria</taxon>
        <taxon>Rhodobacterales</taxon>
        <taxon>Paracoccaceae</taxon>
    </lineage>
</organism>
<evidence type="ECO:0000313" key="2">
    <source>
        <dbReference type="EMBL" id="PWK58717.1"/>
    </source>
</evidence>
<evidence type="ECO:0000256" key="1">
    <source>
        <dbReference type="SAM" id="Phobius"/>
    </source>
</evidence>
<name>A0A316GUH3_9RHOB</name>
<evidence type="ECO:0000313" key="3">
    <source>
        <dbReference type="Proteomes" id="UP000245390"/>
    </source>
</evidence>
<keyword evidence="1" id="KW-0812">Transmembrane</keyword>
<dbReference type="RefSeq" id="WP_109757574.1">
    <property type="nucleotide sequence ID" value="NZ_CP034588.1"/>
</dbReference>
<gene>
    <name evidence="2" type="ORF">C8D95_101532</name>
</gene>
<feature type="transmembrane region" description="Helical" evidence="1">
    <location>
        <begin position="49"/>
        <end position="67"/>
    </location>
</feature>
<protein>
    <submittedName>
        <fullName evidence="2">Uncharacterized protein</fullName>
    </submittedName>
</protein>
<reference evidence="2 3" key="1">
    <citation type="submission" date="2018-05" db="EMBL/GenBank/DDBJ databases">
        <title>Genomic Encyclopedia of Type Strains, Phase IV (KMG-IV): sequencing the most valuable type-strain genomes for metagenomic binning, comparative biology and taxonomic classification.</title>
        <authorList>
            <person name="Goeker M."/>
        </authorList>
    </citation>
    <scope>NUCLEOTIDE SEQUENCE [LARGE SCALE GENOMIC DNA]</scope>
    <source>
        <strain evidence="2 3">DSM 103371</strain>
    </source>
</reference>
<keyword evidence="3" id="KW-1185">Reference proteome</keyword>
<dbReference type="KEGG" id="salo:EF888_04095"/>
<dbReference type="Proteomes" id="UP000245390">
    <property type="component" value="Unassembled WGS sequence"/>
</dbReference>
<keyword evidence="1" id="KW-0472">Membrane</keyword>
<sequence>MSASQFEEFDRRMRRISRRHSKLSQGYVTSVNSDGLVVARPKRRSNRSTLRGVAMVVIVLIAFKGFLHSQIGSAAYAERVDALSQGSAIEKGGAFVMVADPLTLWLSQKFSSLVR</sequence>
<dbReference type="AlphaFoldDB" id="A0A316GUH3"/>